<sequence length="442" mass="50674">MIATLLEVVIGPLKTAFFYIKDYWWTVTPFLFGFGSYWAWLNYKKQEYILSLEWVLLEIKPPADVEKSPKMAESIFAGLHSAYISSTTWKGKFFRGEVQNWFSFEIAGNGGEMKFYVKTLKDFHGLVENQIFAQYPEAEIVEVSDYAETLPMYLPDDDYDLFGMELLFAKPNPIPIKTYPDFEEMSGGKESESKRTDPLASLAEQISTLEPNEHIWVQYLIRGTGGGWIGEGKQEADKLLGKEVKAQPDFVTKLANVVLDFMIAVVDFITGTEGGRQEREEGDNKKEKTPMMLTGGERAILEAIDKKTAKLGFKSSVRFVYIGPKDNFHRSHISGTVGYFKQFYSSNLNSFRPNSKTMTYSSGWMPWLFPSDKGWRADSITYWRKRRFYQDMQKRTFPPQWIILNTEELATLWHLPGKGVKAPMFPRVEAKKSQPPAGLPIK</sequence>
<feature type="domain" description="DUF8128" evidence="1">
    <location>
        <begin position="53"/>
        <end position="421"/>
    </location>
</feature>
<name>A0A2J0Q857_9BACT</name>
<gene>
    <name evidence="2" type="ORF">COV29_01000</name>
</gene>
<dbReference type="Pfam" id="PF26449">
    <property type="entry name" value="DUF8128"/>
    <property type="match status" value="1"/>
</dbReference>
<comment type="caution">
    <text evidence="2">The sequence shown here is derived from an EMBL/GenBank/DDBJ whole genome shotgun (WGS) entry which is preliminary data.</text>
</comment>
<evidence type="ECO:0000313" key="2">
    <source>
        <dbReference type="EMBL" id="PJE51316.1"/>
    </source>
</evidence>
<dbReference type="AlphaFoldDB" id="A0A2J0Q857"/>
<reference evidence="2 3" key="1">
    <citation type="submission" date="2017-09" db="EMBL/GenBank/DDBJ databases">
        <title>Depth-based differentiation of microbial function through sediment-hosted aquifers and enrichment of novel symbionts in the deep terrestrial subsurface.</title>
        <authorList>
            <person name="Probst A.J."/>
            <person name="Ladd B."/>
            <person name="Jarett J.K."/>
            <person name="Geller-Mcgrath D.E."/>
            <person name="Sieber C.M."/>
            <person name="Emerson J.B."/>
            <person name="Anantharaman K."/>
            <person name="Thomas B.C."/>
            <person name="Malmstrom R."/>
            <person name="Stieglmeier M."/>
            <person name="Klingl A."/>
            <person name="Woyke T."/>
            <person name="Ryan C.M."/>
            <person name="Banfield J.F."/>
        </authorList>
    </citation>
    <scope>NUCLEOTIDE SEQUENCE [LARGE SCALE GENOMIC DNA]</scope>
    <source>
        <strain evidence="2">CG10_big_fil_rev_8_21_14_0_10_36_16</strain>
    </source>
</reference>
<dbReference type="EMBL" id="PCXQ01000003">
    <property type="protein sequence ID" value="PJE51316.1"/>
    <property type="molecule type" value="Genomic_DNA"/>
</dbReference>
<protein>
    <recommendedName>
        <fullName evidence="1">DUF8128 domain-containing protein</fullName>
    </recommendedName>
</protein>
<evidence type="ECO:0000259" key="1">
    <source>
        <dbReference type="Pfam" id="PF26449"/>
    </source>
</evidence>
<evidence type="ECO:0000313" key="3">
    <source>
        <dbReference type="Proteomes" id="UP000228496"/>
    </source>
</evidence>
<proteinExistence type="predicted"/>
<accession>A0A2J0Q857</accession>
<organism evidence="2 3">
    <name type="scientific">Candidatus Yanofskybacteria bacterium CG10_big_fil_rev_8_21_14_0_10_36_16</name>
    <dbReference type="NCBI Taxonomy" id="1975096"/>
    <lineage>
        <taxon>Bacteria</taxon>
        <taxon>Candidatus Yanofskyibacteriota</taxon>
    </lineage>
</organism>
<dbReference type="Proteomes" id="UP000228496">
    <property type="component" value="Unassembled WGS sequence"/>
</dbReference>
<dbReference type="InterPro" id="IPR058441">
    <property type="entry name" value="DUF8128"/>
</dbReference>